<name>A0ABP7JRR8_9ACTN</name>
<proteinExistence type="predicted"/>
<evidence type="ECO:0000313" key="1">
    <source>
        <dbReference type="EMBL" id="GAA3850710.1"/>
    </source>
</evidence>
<comment type="caution">
    <text evidence="1">The sequence shown here is derived from an EMBL/GenBank/DDBJ whole genome shotgun (WGS) entry which is preliminary data.</text>
</comment>
<dbReference type="Proteomes" id="UP001501009">
    <property type="component" value="Unassembled WGS sequence"/>
</dbReference>
<keyword evidence="2" id="KW-1185">Reference proteome</keyword>
<evidence type="ECO:0000313" key="2">
    <source>
        <dbReference type="Proteomes" id="UP001501009"/>
    </source>
</evidence>
<gene>
    <name evidence="1" type="ORF">GCM10022403_097800</name>
</gene>
<dbReference type="EMBL" id="BAABDE010000052">
    <property type="protein sequence ID" value="GAA3850710.1"/>
    <property type="molecule type" value="Genomic_DNA"/>
</dbReference>
<protein>
    <submittedName>
        <fullName evidence="1">Uncharacterized protein</fullName>
    </submittedName>
</protein>
<reference evidence="2" key="1">
    <citation type="journal article" date="2019" name="Int. J. Syst. Evol. Microbiol.">
        <title>The Global Catalogue of Microorganisms (GCM) 10K type strain sequencing project: providing services to taxonomists for standard genome sequencing and annotation.</title>
        <authorList>
            <consortium name="The Broad Institute Genomics Platform"/>
            <consortium name="The Broad Institute Genome Sequencing Center for Infectious Disease"/>
            <person name="Wu L."/>
            <person name="Ma J."/>
        </authorList>
    </citation>
    <scope>NUCLEOTIDE SEQUENCE [LARGE SCALE GENOMIC DNA]</scope>
    <source>
        <strain evidence="2">JCM 17138</strain>
    </source>
</reference>
<sequence>MCPRAGIADDNLPTTVLVGEPHPDGEGSLARVAPVCAETAQAAGLTLAQLRAPGEVTLASDPAPVVHTMENPGILALSFEGSLHYEHPM</sequence>
<organism evidence="1 2">
    <name type="scientific">Streptomyces coacervatus</name>
    <dbReference type="NCBI Taxonomy" id="647381"/>
    <lineage>
        <taxon>Bacteria</taxon>
        <taxon>Bacillati</taxon>
        <taxon>Actinomycetota</taxon>
        <taxon>Actinomycetes</taxon>
        <taxon>Kitasatosporales</taxon>
        <taxon>Streptomycetaceae</taxon>
        <taxon>Streptomyces</taxon>
    </lineage>
</organism>
<accession>A0ABP7JRR8</accession>